<dbReference type="Gene3D" id="3.40.50.11180">
    <property type="match status" value="1"/>
</dbReference>
<keyword evidence="2 9" id="KW-0547">Nucleotide-binding</keyword>
<dbReference type="Pfam" id="PF00270">
    <property type="entry name" value="DEAD"/>
    <property type="match status" value="1"/>
</dbReference>
<dbReference type="HAMAP" id="MF_00969">
    <property type="entry name" value="TRCF"/>
    <property type="match status" value="1"/>
</dbReference>
<dbReference type="SUPFAM" id="SSF141259">
    <property type="entry name" value="CarD-like"/>
    <property type="match status" value="1"/>
</dbReference>
<comment type="similarity">
    <text evidence="9">In the N-terminal section; belongs to the UvrB family.</text>
</comment>
<dbReference type="GO" id="GO:0003678">
    <property type="term" value="F:DNA helicase activity"/>
    <property type="evidence" value="ECO:0007669"/>
    <property type="project" value="TreeGrafter"/>
</dbReference>
<sequence>MAQRAITASGAPEGFDARLILKEAASTNAPVVHVARDDKRMEAMRAALAFFAPDMPIISFPGWDCLPYDRVSPNADIAAARMATLAALVHQMPGQFVLLTTLNAATQRVPARQVLKDAAFTAEVDRRIDEKALRNYLTRMGFTKSPTVMEPGDFAVRGGIIDIFPPGQSGPVRLDLFGDVLDGARRFDPATQRTTEKLTLIELAPVSEVILDEAAVTRFRQNYRIEFGAAGTDDPLYEAVSAGRKYQGLEHWLPFFHDQLETLFDYLPGATVTLDDQVTPARLSRWDSIVDQYETRKIAMAQKGRIDTVYKPVPPGLLYLDDTAWEAAIGHHRMIQFHPLPQATGPGVIDAGGRIGRNFSPERQLENISLFSALADHIKVRMQVGPVVVASYSEGARERLTGLIEDEGLAEVIPVKDGTRIGKSGLHLAVWALEHGFETDDLTVISEQDVLGDRLIRAPKKRRKAENFLTETQSLSPGDLVVHVDHGIGRYKGLEVVTAAGAAHECILLEYAESSKLYLPVENIELLSKYGHDEGLLDRLGGGAWQAKKAKLKERIREMADRLIRVAAERALRKAPMMDPPPHAWEEFSARFPYQETDDQLRAIEDVMTDLQSGAPMDRLICGDVGFGKTEVAMRAAFIAAMSGVQVAIVAPTTLLARQHAAAFVQRFRGFPLEVRQLSRFVTAKEAAKTRDGIARGTVDIVVGTHALLAKSVRFQNLGLLIIDEEQHFGVAHKERLKQMRSDIHVLTLTATPIPRTLQLSLTGVRDLSIIGTPPVDRLAIRTYVSEFDAVTIREALLREHYRGGQAFYVVPRITDLPDVEAFLQEQLPELSYVVAHGQLAAGDLDDRMNAFYDGKFDVLLATTIVESGLDIPTANTMVVHRADMFGLAQLYQVRGRVGRSKTRAYAYLTTKPRVRLTPGAEKRLRVLGSLDTLGAGFSLASQDLDIRGAGNLLGEEQSGQMRDVGYELYQSMLEEAIAKIKSGELNGLPGSDDQWAPQINLGVPVLIPENYVPDLDVRLGLYRRLSDLTTKVELEGFAAELIDRFGSLPKEVNTLMLVVRIKAMCKRAGIAKLDGGPKGATIQFHNDKFASPQGLVEFIQAQDGLAKVKDNKIVVRRDWKKDSDKIKGAFAIARDLAEKVVAEKKKAKAKNT</sequence>
<dbReference type="GO" id="GO:0005737">
    <property type="term" value="C:cytoplasm"/>
    <property type="evidence" value="ECO:0007669"/>
    <property type="project" value="UniProtKB-SubCell"/>
</dbReference>
<keyword evidence="1 9" id="KW-0963">Cytoplasm</keyword>
<dbReference type="InterPro" id="IPR036101">
    <property type="entry name" value="CarD-like/TRCF_RID_sf"/>
</dbReference>
<reference evidence="13" key="1">
    <citation type="submission" date="2016-07" db="EMBL/GenBank/DDBJ databases">
        <title>Phaeobacter portensis sp. nov., a tropodithietic acid producing bacterium isolated from a German harbor.</title>
        <authorList>
            <person name="Freese H.M."/>
            <person name="Bunk B."/>
            <person name="Breider S."/>
            <person name="Brinkhoff T."/>
        </authorList>
    </citation>
    <scope>NUCLEOTIDE SEQUENCE [LARGE SCALE GENOMIC DNA]</scope>
    <source>
        <strain evidence="13">P97</strain>
    </source>
</reference>
<evidence type="ECO:0000256" key="6">
    <source>
        <dbReference type="ARBA" id="ARBA00022840"/>
    </source>
</evidence>
<dbReference type="Proteomes" id="UP000183859">
    <property type="component" value="Chromosome"/>
</dbReference>
<evidence type="ECO:0000259" key="11">
    <source>
        <dbReference type="PROSITE" id="PS51194"/>
    </source>
</evidence>
<keyword evidence="6 9" id="KW-0067">ATP-binding</keyword>
<dbReference type="InterPro" id="IPR004576">
    <property type="entry name" value="Mfd"/>
</dbReference>
<dbReference type="InterPro" id="IPR005118">
    <property type="entry name" value="TRCF_C"/>
</dbReference>
<evidence type="ECO:0000256" key="3">
    <source>
        <dbReference type="ARBA" id="ARBA00022763"/>
    </source>
</evidence>
<keyword evidence="3 9" id="KW-0227">DNA damage</keyword>
<dbReference type="NCBIfam" id="TIGR00580">
    <property type="entry name" value="mfd"/>
    <property type="match status" value="1"/>
</dbReference>
<dbReference type="Pfam" id="PF17757">
    <property type="entry name" value="UvrB_inter"/>
    <property type="match status" value="1"/>
</dbReference>
<dbReference type="EC" id="3.6.4.-" evidence="9"/>
<dbReference type="InterPro" id="IPR047112">
    <property type="entry name" value="RecG/Mfd"/>
</dbReference>
<dbReference type="AlphaFoldDB" id="A0A1L3I441"/>
<evidence type="ECO:0000256" key="5">
    <source>
        <dbReference type="ARBA" id="ARBA00022806"/>
    </source>
</evidence>
<dbReference type="SUPFAM" id="SSF143517">
    <property type="entry name" value="TRCF domain-like"/>
    <property type="match status" value="1"/>
</dbReference>
<dbReference type="Gene3D" id="3.90.1150.50">
    <property type="entry name" value="Transcription-repair-coupling factor, D7 domain"/>
    <property type="match status" value="1"/>
</dbReference>
<feature type="domain" description="Helicase C-terminal" evidence="11">
    <location>
        <begin position="792"/>
        <end position="946"/>
    </location>
</feature>
<keyword evidence="7 9" id="KW-0238">DNA-binding</keyword>
<dbReference type="SUPFAM" id="SSF52540">
    <property type="entry name" value="P-loop containing nucleoside triphosphate hydrolases"/>
    <property type="match status" value="4"/>
</dbReference>
<dbReference type="Gene3D" id="2.40.10.170">
    <property type="match status" value="1"/>
</dbReference>
<dbReference type="PANTHER" id="PTHR47964:SF1">
    <property type="entry name" value="ATP-DEPENDENT DNA HELICASE HOMOLOG RECG, CHLOROPLASTIC"/>
    <property type="match status" value="1"/>
</dbReference>
<dbReference type="GO" id="GO:0000716">
    <property type="term" value="P:transcription-coupled nucleotide-excision repair, DNA damage recognition"/>
    <property type="evidence" value="ECO:0007669"/>
    <property type="project" value="UniProtKB-UniRule"/>
</dbReference>
<dbReference type="Gene3D" id="3.30.2060.10">
    <property type="entry name" value="Penicillin-binding protein 1b domain"/>
    <property type="match status" value="1"/>
</dbReference>
<dbReference type="GO" id="GO:0006355">
    <property type="term" value="P:regulation of DNA-templated transcription"/>
    <property type="evidence" value="ECO:0007669"/>
    <property type="project" value="UniProtKB-UniRule"/>
</dbReference>
<evidence type="ECO:0000259" key="10">
    <source>
        <dbReference type="PROSITE" id="PS51192"/>
    </source>
</evidence>
<dbReference type="SMART" id="SM01058">
    <property type="entry name" value="CarD_TRCF"/>
    <property type="match status" value="1"/>
</dbReference>
<gene>
    <name evidence="9 12" type="primary">mfd</name>
    <name evidence="12" type="ORF">PhaeoP97_01489</name>
</gene>
<evidence type="ECO:0000256" key="4">
    <source>
        <dbReference type="ARBA" id="ARBA00022801"/>
    </source>
</evidence>
<comment type="function">
    <text evidence="9">Couples transcription and DNA repair by recognizing RNA polymerase (RNAP) stalled at DNA lesions. Mediates ATP-dependent release of RNAP and its truncated transcript from the DNA, and recruitment of nucleotide excision repair machinery to the damaged site.</text>
</comment>
<accession>A0A1L3I441</accession>
<dbReference type="PROSITE" id="PS51194">
    <property type="entry name" value="HELICASE_CTER"/>
    <property type="match status" value="1"/>
</dbReference>
<evidence type="ECO:0000256" key="1">
    <source>
        <dbReference type="ARBA" id="ARBA00022490"/>
    </source>
</evidence>
<evidence type="ECO:0000313" key="12">
    <source>
        <dbReference type="EMBL" id="APG46910.1"/>
    </source>
</evidence>
<dbReference type="InterPro" id="IPR014001">
    <property type="entry name" value="Helicase_ATP-bd"/>
</dbReference>
<dbReference type="SMART" id="SM00487">
    <property type="entry name" value="DEXDc"/>
    <property type="match status" value="1"/>
</dbReference>
<dbReference type="InterPro" id="IPR037235">
    <property type="entry name" value="TRCF-like_C_D7"/>
</dbReference>
<evidence type="ECO:0000313" key="13">
    <source>
        <dbReference type="Proteomes" id="UP000183859"/>
    </source>
</evidence>
<dbReference type="EMBL" id="CP016364">
    <property type="protein sequence ID" value="APG46910.1"/>
    <property type="molecule type" value="Genomic_DNA"/>
</dbReference>
<comment type="similarity">
    <text evidence="9">In the C-terminal section; belongs to the helicase family. RecG subfamily.</text>
</comment>
<dbReference type="InterPro" id="IPR001650">
    <property type="entry name" value="Helicase_C-like"/>
</dbReference>
<feature type="domain" description="Helicase ATP-binding" evidence="10">
    <location>
        <begin position="610"/>
        <end position="771"/>
    </location>
</feature>
<dbReference type="SMART" id="SM00982">
    <property type="entry name" value="TRCF"/>
    <property type="match status" value="1"/>
</dbReference>
<comment type="subcellular location">
    <subcellularLocation>
        <location evidence="9">Cytoplasm</location>
    </subcellularLocation>
</comment>
<protein>
    <recommendedName>
        <fullName evidence="9">Transcription-repair-coupling factor</fullName>
        <shortName evidence="9">TRCF</shortName>
        <ecNumber evidence="9">3.6.4.-</ecNumber>
    </recommendedName>
</protein>
<dbReference type="GO" id="GO:0016787">
    <property type="term" value="F:hydrolase activity"/>
    <property type="evidence" value="ECO:0007669"/>
    <property type="project" value="UniProtKB-KW"/>
</dbReference>
<dbReference type="InterPro" id="IPR003711">
    <property type="entry name" value="CarD-like/TRCF_RID"/>
</dbReference>
<dbReference type="GO" id="GO:0005524">
    <property type="term" value="F:ATP binding"/>
    <property type="evidence" value="ECO:0007669"/>
    <property type="project" value="UniProtKB-UniRule"/>
</dbReference>
<proteinExistence type="inferred from homology"/>
<keyword evidence="13" id="KW-1185">Reference proteome</keyword>
<dbReference type="CDD" id="cd17991">
    <property type="entry name" value="DEXHc_TRCF"/>
    <property type="match status" value="1"/>
</dbReference>
<dbReference type="Pfam" id="PF00271">
    <property type="entry name" value="Helicase_C"/>
    <property type="match status" value="1"/>
</dbReference>
<evidence type="ECO:0000256" key="2">
    <source>
        <dbReference type="ARBA" id="ARBA00022741"/>
    </source>
</evidence>
<dbReference type="SMART" id="SM00490">
    <property type="entry name" value="HELICc"/>
    <property type="match status" value="1"/>
</dbReference>
<dbReference type="InterPro" id="IPR041471">
    <property type="entry name" value="UvrB_inter"/>
</dbReference>
<dbReference type="KEGG" id="php:PhaeoP97_01489"/>
<dbReference type="GO" id="GO:0003684">
    <property type="term" value="F:damaged DNA binding"/>
    <property type="evidence" value="ECO:0007669"/>
    <property type="project" value="InterPro"/>
</dbReference>
<dbReference type="InterPro" id="IPR011545">
    <property type="entry name" value="DEAD/DEAH_box_helicase_dom"/>
</dbReference>
<dbReference type="PROSITE" id="PS51192">
    <property type="entry name" value="HELICASE_ATP_BIND_1"/>
    <property type="match status" value="1"/>
</dbReference>
<name>A0A1L3I441_9RHOB</name>
<dbReference type="RefSeq" id="WP_072504525.1">
    <property type="nucleotide sequence ID" value="NZ_CP016364.1"/>
</dbReference>
<evidence type="ECO:0000256" key="8">
    <source>
        <dbReference type="ARBA" id="ARBA00023204"/>
    </source>
</evidence>
<dbReference type="InterPro" id="IPR027417">
    <property type="entry name" value="P-loop_NTPase"/>
</dbReference>
<evidence type="ECO:0000256" key="7">
    <source>
        <dbReference type="ARBA" id="ARBA00023125"/>
    </source>
</evidence>
<keyword evidence="5" id="KW-0347">Helicase</keyword>
<evidence type="ECO:0000256" key="9">
    <source>
        <dbReference type="HAMAP-Rule" id="MF_00969"/>
    </source>
</evidence>
<dbReference type="OrthoDB" id="9804325at2"/>
<keyword evidence="4 9" id="KW-0378">Hydrolase</keyword>
<dbReference type="Gene3D" id="3.40.50.300">
    <property type="entry name" value="P-loop containing nucleotide triphosphate hydrolases"/>
    <property type="match status" value="2"/>
</dbReference>
<dbReference type="PANTHER" id="PTHR47964">
    <property type="entry name" value="ATP-DEPENDENT DNA HELICASE HOMOLOG RECG, CHLOROPLASTIC"/>
    <property type="match status" value="1"/>
</dbReference>
<dbReference type="Pfam" id="PF03461">
    <property type="entry name" value="TRCF"/>
    <property type="match status" value="1"/>
</dbReference>
<dbReference type="Pfam" id="PF02559">
    <property type="entry name" value="CarD_TRCF_RID"/>
    <property type="match status" value="1"/>
</dbReference>
<organism evidence="12 13">
    <name type="scientific">Phaeobacter porticola</name>
    <dbReference type="NCBI Taxonomy" id="1844006"/>
    <lineage>
        <taxon>Bacteria</taxon>
        <taxon>Pseudomonadati</taxon>
        <taxon>Pseudomonadota</taxon>
        <taxon>Alphaproteobacteria</taxon>
        <taxon>Rhodobacterales</taxon>
        <taxon>Roseobacteraceae</taxon>
        <taxon>Phaeobacter</taxon>
    </lineage>
</organism>
<dbReference type="STRING" id="1844006.PhaeoP97_01489"/>
<keyword evidence="8 9" id="KW-0234">DNA repair</keyword>